<dbReference type="EMBL" id="CM023489">
    <property type="protein sequence ID" value="KAH6921907.1"/>
    <property type="molecule type" value="Genomic_DNA"/>
</dbReference>
<keyword evidence="2" id="KW-1185">Reference proteome</keyword>
<accession>A0ACB7RLZ3</accession>
<reference evidence="1" key="1">
    <citation type="submission" date="2020-05" db="EMBL/GenBank/DDBJ databases">
        <title>Large-scale comparative analyses of tick genomes elucidate their genetic diversity and vector capacities.</title>
        <authorList>
            <person name="Jia N."/>
            <person name="Wang J."/>
            <person name="Shi W."/>
            <person name="Du L."/>
            <person name="Sun Y."/>
            <person name="Zhan W."/>
            <person name="Jiang J."/>
            <person name="Wang Q."/>
            <person name="Zhang B."/>
            <person name="Ji P."/>
            <person name="Sakyi L.B."/>
            <person name="Cui X."/>
            <person name="Yuan T."/>
            <person name="Jiang B."/>
            <person name="Yang W."/>
            <person name="Lam T.T.-Y."/>
            <person name="Chang Q."/>
            <person name="Ding S."/>
            <person name="Wang X."/>
            <person name="Zhu J."/>
            <person name="Ruan X."/>
            <person name="Zhao L."/>
            <person name="Wei J."/>
            <person name="Que T."/>
            <person name="Du C."/>
            <person name="Cheng J."/>
            <person name="Dai P."/>
            <person name="Han X."/>
            <person name="Huang E."/>
            <person name="Gao Y."/>
            <person name="Liu J."/>
            <person name="Shao H."/>
            <person name="Ye R."/>
            <person name="Li L."/>
            <person name="Wei W."/>
            <person name="Wang X."/>
            <person name="Wang C."/>
            <person name="Yang T."/>
            <person name="Huo Q."/>
            <person name="Li W."/>
            <person name="Guo W."/>
            <person name="Chen H."/>
            <person name="Zhou L."/>
            <person name="Ni X."/>
            <person name="Tian J."/>
            <person name="Zhou Y."/>
            <person name="Sheng Y."/>
            <person name="Liu T."/>
            <person name="Pan Y."/>
            <person name="Xia L."/>
            <person name="Li J."/>
            <person name="Zhao F."/>
            <person name="Cao W."/>
        </authorList>
    </citation>
    <scope>NUCLEOTIDE SEQUENCE</scope>
    <source>
        <strain evidence="1">Hyas-2018</strain>
    </source>
</reference>
<organism evidence="1 2">
    <name type="scientific">Hyalomma asiaticum</name>
    <name type="common">Tick</name>
    <dbReference type="NCBI Taxonomy" id="266040"/>
    <lineage>
        <taxon>Eukaryota</taxon>
        <taxon>Metazoa</taxon>
        <taxon>Ecdysozoa</taxon>
        <taxon>Arthropoda</taxon>
        <taxon>Chelicerata</taxon>
        <taxon>Arachnida</taxon>
        <taxon>Acari</taxon>
        <taxon>Parasitiformes</taxon>
        <taxon>Ixodida</taxon>
        <taxon>Ixodoidea</taxon>
        <taxon>Ixodidae</taxon>
        <taxon>Hyalomminae</taxon>
        <taxon>Hyalomma</taxon>
    </lineage>
</organism>
<comment type="caution">
    <text evidence="1">The sequence shown here is derived from an EMBL/GenBank/DDBJ whole genome shotgun (WGS) entry which is preliminary data.</text>
</comment>
<sequence length="338" mass="34846">MSFTKEDELNDAQVSELRDLFFKFDTERTGMVAFEHVDEILRTAGRVVTDPEFKKRVKTTVPTELEKKVQFPEFVDLVQKCTRAFNAQKDLHDAFRVFDRDGHGFITTAELRHVVTTLGERMTEEEADELIREADANNEGHVDYEEFIKTISTPLPPDQYGVPPKKRPPPQSTELQQVGPDALVTASASGAPAERPSTSAVSEAGAGGEVAAAAAESSDKSGAASGQSSSHHSEEKSGQGSGKSSGKGSASGSGKGSGSASGKGSAHASGKGSASASGKGSASGSGGGSAETSKKSSRKSSGAGESHTAVVAAGGGPPVEAAVHNAPAVKNDGKMATK</sequence>
<proteinExistence type="predicted"/>
<evidence type="ECO:0000313" key="1">
    <source>
        <dbReference type="EMBL" id="KAH6921907.1"/>
    </source>
</evidence>
<evidence type="ECO:0000313" key="2">
    <source>
        <dbReference type="Proteomes" id="UP000821845"/>
    </source>
</evidence>
<gene>
    <name evidence="1" type="ORF">HPB50_006452</name>
</gene>
<name>A0ACB7RLZ3_HYAAI</name>
<dbReference type="Proteomes" id="UP000821845">
    <property type="component" value="Chromosome 9"/>
</dbReference>
<protein>
    <submittedName>
        <fullName evidence="1">Uncharacterized protein</fullName>
    </submittedName>
</protein>